<dbReference type="SUPFAM" id="SSF56672">
    <property type="entry name" value="DNA/RNA polymerases"/>
    <property type="match status" value="1"/>
</dbReference>
<dbReference type="InterPro" id="IPR036397">
    <property type="entry name" value="RNaseH_sf"/>
</dbReference>
<evidence type="ECO:0000256" key="6">
    <source>
        <dbReference type="ARBA" id="ARBA00022918"/>
    </source>
</evidence>
<dbReference type="InterPro" id="IPR005162">
    <property type="entry name" value="Retrotrans_gag_dom"/>
</dbReference>
<organism evidence="9">
    <name type="scientific">Fagus sylvatica</name>
    <name type="common">Beechnut</name>
    <dbReference type="NCBI Taxonomy" id="28930"/>
    <lineage>
        <taxon>Eukaryota</taxon>
        <taxon>Viridiplantae</taxon>
        <taxon>Streptophyta</taxon>
        <taxon>Embryophyta</taxon>
        <taxon>Tracheophyta</taxon>
        <taxon>Spermatophyta</taxon>
        <taxon>Magnoliopsida</taxon>
        <taxon>eudicotyledons</taxon>
        <taxon>Gunneridae</taxon>
        <taxon>Pentapetalae</taxon>
        <taxon>rosids</taxon>
        <taxon>fabids</taxon>
        <taxon>Fagales</taxon>
        <taxon>Fagaceae</taxon>
        <taxon>Fagus</taxon>
    </lineage>
</organism>
<feature type="region of interest" description="Disordered" evidence="7">
    <location>
        <begin position="957"/>
        <end position="1013"/>
    </location>
</feature>
<dbReference type="AlphaFoldDB" id="A0A2N9HFK1"/>
<dbReference type="InterPro" id="IPR002156">
    <property type="entry name" value="RNaseH_domain"/>
</dbReference>
<evidence type="ECO:0000313" key="9">
    <source>
        <dbReference type="EMBL" id="SPD13106.1"/>
    </source>
</evidence>
<dbReference type="Pfam" id="PF17921">
    <property type="entry name" value="Integrase_H2C2"/>
    <property type="match status" value="1"/>
</dbReference>
<dbReference type="Gene3D" id="3.30.70.270">
    <property type="match status" value="1"/>
</dbReference>
<dbReference type="Pfam" id="PF13456">
    <property type="entry name" value="RVT_3"/>
    <property type="match status" value="1"/>
</dbReference>
<dbReference type="GO" id="GO:0003964">
    <property type="term" value="F:RNA-directed DNA polymerase activity"/>
    <property type="evidence" value="ECO:0007669"/>
    <property type="project" value="UniProtKB-KW"/>
</dbReference>
<keyword evidence="6" id="KW-0695">RNA-directed DNA polymerase</keyword>
<dbReference type="Pfam" id="PF17917">
    <property type="entry name" value="RT_RNaseH"/>
    <property type="match status" value="1"/>
</dbReference>
<sequence length="1013" mass="115579">MALHLNNDALMCRMFPSSLGPMSLRWFNCLQHSSIRSWDELAEAFVSRFITNSRKPKEFDSLMSMRMKDMESLKNYSSRYWEVYNEAGHLRRYIGGDQRQRYNEGPTAVHNAKPAARVIEMIHTSRPKGQSFDRLRSDLKKAQHLREPYDAPLVGFSGESIRPMGQITMTVHTGPISLDTEFLVIDVPSPYTAIMGRRWLHRLKAVPSSLHQKLRFPTDFGIMEIKEKSNETYEPGEELETVTFSSDPEKYFKIGQNLNFEDRTELVSFLTSNIDVFAWDPYEVPRSGFRLHSASTKRRPSLQTSTAEVKKIRPSACRSGDAVRSERTLAPHINEWSPECSRIKIGKTMEIYIDDMVVKSFMVSHRGIEVNPDQIKAIQELRAPRTHKEVQRLTGMTAALNRFISRSTDRCQPFFQLLKKGEPLFLYLAVSERAVSAVLIRIKDTIQCPVYYTSKTMTEAETRYPPLEKVGLALITAAKKFPQYFQAHTIYVVTQYPVQAMFHKADFTGQIWKWGAKIGTLDVKYLLRTAIKGQILVDFVASSLQLRNQRDLNKTTLQESTPENSGWWKIYVDGASNARGSGTGVVIITPDETVIEQAIRLDFKTSNNEAEYEAVLAGLNSAKTLGAQQLIVHYDSLLVASSSDHEQFPKRFRVKQIGRNMNSHADALATLASLLNADFKRFMPIETLATPSFTMNACHIHTITVGPCWMDPYVHYLKEGPYLLCVHPDVVEDLLFEIHEGICGSHTGGRSLAHRALTQGYWWPYMQKDAVTYVKKCDKCQRFSHSVHQPAAELLPLVSPWPFAQWGMDLVGPLPRATGNRRWLIFAMDYFTKWVEVEPLANIRDKDSIKFVWKNIITRFGIPKTIISDNETQFTSKPFMKYCSKLGIRNFYSSSAYPQSNRQAEASNKTVLDGIKKRPEDAKGRWVEELPNVLWTFQNHAKEINRRNSILTSIWLGSSHPTRDRPSNPQDFRVGTNEKQSGSVPSSRSARRKKRTSNDQTGLLPTTIEEGIQ</sequence>
<feature type="domain" description="Integrase catalytic" evidence="8">
    <location>
        <begin position="798"/>
        <end position="969"/>
    </location>
</feature>
<dbReference type="Pfam" id="PF00665">
    <property type="entry name" value="rve"/>
    <property type="match status" value="1"/>
</dbReference>
<dbReference type="SUPFAM" id="SSF53098">
    <property type="entry name" value="Ribonuclease H-like"/>
    <property type="match status" value="2"/>
</dbReference>
<dbReference type="GO" id="GO:0015074">
    <property type="term" value="P:DNA integration"/>
    <property type="evidence" value="ECO:0007669"/>
    <property type="project" value="InterPro"/>
</dbReference>
<dbReference type="Pfam" id="PF03732">
    <property type="entry name" value="Retrotrans_gag"/>
    <property type="match status" value="1"/>
</dbReference>
<dbReference type="InterPro" id="IPR041373">
    <property type="entry name" value="RT_RNaseH"/>
</dbReference>
<evidence type="ECO:0000256" key="2">
    <source>
        <dbReference type="ARBA" id="ARBA00022695"/>
    </source>
</evidence>
<evidence type="ECO:0000256" key="4">
    <source>
        <dbReference type="ARBA" id="ARBA00022759"/>
    </source>
</evidence>
<accession>A0A2N9HFK1</accession>
<evidence type="ECO:0000256" key="7">
    <source>
        <dbReference type="SAM" id="MobiDB-lite"/>
    </source>
</evidence>
<dbReference type="GO" id="GO:0003676">
    <property type="term" value="F:nucleic acid binding"/>
    <property type="evidence" value="ECO:0007669"/>
    <property type="project" value="InterPro"/>
</dbReference>
<evidence type="ECO:0000256" key="3">
    <source>
        <dbReference type="ARBA" id="ARBA00022722"/>
    </source>
</evidence>
<dbReference type="PANTHER" id="PTHR48475:SF1">
    <property type="entry name" value="RNASE H TYPE-1 DOMAIN-CONTAINING PROTEIN"/>
    <property type="match status" value="1"/>
</dbReference>
<keyword evidence="5" id="KW-0378">Hydrolase</keyword>
<dbReference type="CDD" id="cd09279">
    <property type="entry name" value="RNase_HI_like"/>
    <property type="match status" value="1"/>
</dbReference>
<gene>
    <name evidence="9" type="ORF">FSB_LOCUS40988</name>
</gene>
<evidence type="ECO:0000256" key="1">
    <source>
        <dbReference type="ARBA" id="ARBA00022679"/>
    </source>
</evidence>
<protein>
    <recommendedName>
        <fullName evidence="8">Integrase catalytic domain-containing protein</fullName>
    </recommendedName>
</protein>
<keyword evidence="3" id="KW-0540">Nuclease</keyword>
<dbReference type="InterPro" id="IPR041588">
    <property type="entry name" value="Integrase_H2C2"/>
</dbReference>
<dbReference type="Gene3D" id="1.10.340.70">
    <property type="match status" value="1"/>
</dbReference>
<keyword evidence="2" id="KW-0548">Nucleotidyltransferase</keyword>
<dbReference type="InterPro" id="IPR012337">
    <property type="entry name" value="RNaseH-like_sf"/>
</dbReference>
<dbReference type="InterPro" id="IPR043502">
    <property type="entry name" value="DNA/RNA_pol_sf"/>
</dbReference>
<dbReference type="GO" id="GO:0004523">
    <property type="term" value="F:RNA-DNA hybrid ribonuclease activity"/>
    <property type="evidence" value="ECO:0007669"/>
    <property type="project" value="InterPro"/>
</dbReference>
<dbReference type="PANTHER" id="PTHR48475">
    <property type="entry name" value="RIBONUCLEASE H"/>
    <property type="match status" value="1"/>
</dbReference>
<keyword evidence="4" id="KW-0255">Endonuclease</keyword>
<evidence type="ECO:0000259" key="8">
    <source>
        <dbReference type="PROSITE" id="PS50994"/>
    </source>
</evidence>
<name>A0A2N9HFK1_FAGSY</name>
<dbReference type="PROSITE" id="PS50994">
    <property type="entry name" value="INTEGRASE"/>
    <property type="match status" value="1"/>
</dbReference>
<keyword evidence="1" id="KW-0808">Transferase</keyword>
<dbReference type="EMBL" id="OIVN01003713">
    <property type="protein sequence ID" value="SPD13106.1"/>
    <property type="molecule type" value="Genomic_DNA"/>
</dbReference>
<dbReference type="InterPro" id="IPR001584">
    <property type="entry name" value="Integrase_cat-core"/>
</dbReference>
<dbReference type="InterPro" id="IPR043128">
    <property type="entry name" value="Rev_trsase/Diguanyl_cyclase"/>
</dbReference>
<proteinExistence type="predicted"/>
<reference evidence="9" key="1">
    <citation type="submission" date="2018-02" db="EMBL/GenBank/DDBJ databases">
        <authorList>
            <person name="Cohen D.B."/>
            <person name="Kent A.D."/>
        </authorList>
    </citation>
    <scope>NUCLEOTIDE SEQUENCE</scope>
</reference>
<dbReference type="Gene3D" id="3.30.420.10">
    <property type="entry name" value="Ribonuclease H-like superfamily/Ribonuclease H"/>
    <property type="match status" value="2"/>
</dbReference>
<evidence type="ECO:0000256" key="5">
    <source>
        <dbReference type="ARBA" id="ARBA00022801"/>
    </source>
</evidence>